<evidence type="ECO:0000313" key="2">
    <source>
        <dbReference type="Proteomes" id="UP001524586"/>
    </source>
</evidence>
<dbReference type="RefSeq" id="WP_256617080.1">
    <property type="nucleotide sequence ID" value="NZ_JANIBK010000198.1"/>
</dbReference>
<proteinExistence type="predicted"/>
<comment type="caution">
    <text evidence="1">The sequence shown here is derived from an EMBL/GenBank/DDBJ whole genome shotgun (WGS) entry which is preliminary data.</text>
</comment>
<keyword evidence="2" id="KW-1185">Reference proteome</keyword>
<sequence length="127" mass="14357">MNIRNELSNLSELTSIGLALADFCEALAEGGLFERSDARWVMRPNNFVTLEPHWKRVKNIAISLRGKPEEFAPLPELPIKAGMSGYSECKVESPRQLAAAAFYIRRAHEIYERGRTRLPKGQKVVET</sequence>
<name>A0ABT1UAI9_9GAMM</name>
<evidence type="ECO:0000313" key="1">
    <source>
        <dbReference type="EMBL" id="MCQ8130661.1"/>
    </source>
</evidence>
<dbReference type="EMBL" id="JANIBK010000198">
    <property type="protein sequence ID" value="MCQ8130661.1"/>
    <property type="molecule type" value="Genomic_DNA"/>
</dbReference>
<dbReference type="Proteomes" id="UP001524586">
    <property type="component" value="Unassembled WGS sequence"/>
</dbReference>
<reference evidence="1 2" key="1">
    <citation type="submission" date="2022-07" db="EMBL/GenBank/DDBJ databases">
        <title>Methylomonas rivi sp. nov., Methylomonas rosea sp. nov., Methylomonas aureus sp. nov. and Methylomonas subterranea sp. nov., four novel methanotrophs isolated from a freshwater creek and the deep terrestrial subsurface.</title>
        <authorList>
            <person name="Abin C."/>
            <person name="Sankaranarayanan K."/>
            <person name="Garner C."/>
            <person name="Sindelar R."/>
            <person name="Kotary K."/>
            <person name="Garner R."/>
            <person name="Barclay S."/>
            <person name="Lawson P."/>
            <person name="Krumholz L."/>
        </authorList>
    </citation>
    <scope>NUCLEOTIDE SEQUENCE [LARGE SCALE GENOMIC DNA]</scope>
    <source>
        <strain evidence="1 2">WSC-6</strain>
    </source>
</reference>
<organism evidence="1 2">
    <name type="scientific">Methylomonas rivi</name>
    <dbReference type="NCBI Taxonomy" id="2952226"/>
    <lineage>
        <taxon>Bacteria</taxon>
        <taxon>Pseudomonadati</taxon>
        <taxon>Pseudomonadota</taxon>
        <taxon>Gammaproteobacteria</taxon>
        <taxon>Methylococcales</taxon>
        <taxon>Methylococcaceae</taxon>
        <taxon>Methylomonas</taxon>
    </lineage>
</organism>
<gene>
    <name evidence="1" type="ORF">NP596_19550</name>
</gene>
<accession>A0ABT1UAI9</accession>
<protein>
    <submittedName>
        <fullName evidence="1">Uncharacterized protein</fullName>
    </submittedName>
</protein>